<gene>
    <name evidence="9" type="primary">RvY_13789</name>
    <name evidence="9" type="synonym">RvY_13789.2</name>
    <name evidence="9" type="ORF">RvY_13789-2</name>
</gene>
<dbReference type="EC" id="1.1.5.3" evidence="3 7"/>
<feature type="domain" description="FAD dependent oxidoreductase" evidence="8">
    <location>
        <begin position="70"/>
        <end position="349"/>
    </location>
</feature>
<dbReference type="Pfam" id="PF01266">
    <property type="entry name" value="DAO"/>
    <property type="match status" value="1"/>
</dbReference>
<dbReference type="Gene3D" id="3.50.50.60">
    <property type="entry name" value="FAD/NAD(P)-binding domain"/>
    <property type="match status" value="2"/>
</dbReference>
<dbReference type="AlphaFoldDB" id="A0A1D1VQW8"/>
<comment type="similarity">
    <text evidence="2 7">Belongs to the FAD-dependent glycerol-3-phosphate dehydrogenase family.</text>
</comment>
<evidence type="ECO:0000256" key="6">
    <source>
        <dbReference type="ARBA" id="ARBA00023002"/>
    </source>
</evidence>
<dbReference type="Proteomes" id="UP000186922">
    <property type="component" value="Unassembled WGS sequence"/>
</dbReference>
<reference evidence="9 10" key="1">
    <citation type="journal article" date="2016" name="Nat. Commun.">
        <title>Extremotolerant tardigrade genome and improved radiotolerance of human cultured cells by tardigrade-unique protein.</title>
        <authorList>
            <person name="Hashimoto T."/>
            <person name="Horikawa D.D."/>
            <person name="Saito Y."/>
            <person name="Kuwahara H."/>
            <person name="Kozuka-Hata H."/>
            <person name="Shin-I T."/>
            <person name="Minakuchi Y."/>
            <person name="Ohishi K."/>
            <person name="Motoyama A."/>
            <person name="Aizu T."/>
            <person name="Enomoto A."/>
            <person name="Kondo K."/>
            <person name="Tanaka S."/>
            <person name="Hara Y."/>
            <person name="Koshikawa S."/>
            <person name="Sagara H."/>
            <person name="Miura T."/>
            <person name="Yokobori S."/>
            <person name="Miyagawa K."/>
            <person name="Suzuki Y."/>
            <person name="Kubo T."/>
            <person name="Oyama M."/>
            <person name="Kohara Y."/>
            <person name="Fujiyama A."/>
            <person name="Arakawa K."/>
            <person name="Katayama T."/>
            <person name="Toyoda A."/>
            <person name="Kunieda T."/>
        </authorList>
    </citation>
    <scope>NUCLEOTIDE SEQUENCE [LARGE SCALE GENOMIC DNA]</scope>
    <source>
        <strain evidence="9 10">YOKOZUNA-1</strain>
    </source>
</reference>
<sequence length="376" mass="40970">MLPGILRKAALTAAAAGGTFLGATSLKLYDLKKHASIASCSQNKPEEYLDVLPTREEQLKSLQQEDVEYDVLVIGGGATGTGVALDAVTRGLKTALVEREDFAGQTSSKSTKLIHGGVRYLQAAILGVDIEQYNMVKEALRERSNFLSIAPHLTKALPILLPLYDWWKIPYMWIGIKMYDLVSGDTILRNSYYLNTERSLDVFPQLNETDLKGGIVYFDGQQNDARMCVALALTAARMGANVANYVEVTSLVKEMEGTGPAPPKEVVKGAVVKDTLTGKEWTIRAKCVINATGPFTDAVRRMDDSTVRGICQPSAGVHITLPGYFTPKKLGLLNAETSDGRVVFVLPEQRTRSARSPPVLFQAKRTLNSFLTNAAS</sequence>
<dbReference type="PROSITE" id="PS00977">
    <property type="entry name" value="FAD_G3PDH_1"/>
    <property type="match status" value="1"/>
</dbReference>
<evidence type="ECO:0000256" key="1">
    <source>
        <dbReference type="ARBA" id="ARBA00001974"/>
    </source>
</evidence>
<dbReference type="PANTHER" id="PTHR11985">
    <property type="entry name" value="GLYCEROL-3-PHOSPHATE DEHYDROGENASE"/>
    <property type="match status" value="1"/>
</dbReference>
<dbReference type="InterPro" id="IPR036188">
    <property type="entry name" value="FAD/NAD-bd_sf"/>
</dbReference>
<name>A0A1D1VQW8_RAMVA</name>
<dbReference type="PRINTS" id="PR01001">
    <property type="entry name" value="FADG3PDH"/>
</dbReference>
<keyword evidence="10" id="KW-1185">Reference proteome</keyword>
<organism evidence="9 10">
    <name type="scientific">Ramazzottius varieornatus</name>
    <name type="common">Water bear</name>
    <name type="synonym">Tardigrade</name>
    <dbReference type="NCBI Taxonomy" id="947166"/>
    <lineage>
        <taxon>Eukaryota</taxon>
        <taxon>Metazoa</taxon>
        <taxon>Ecdysozoa</taxon>
        <taxon>Tardigrada</taxon>
        <taxon>Eutardigrada</taxon>
        <taxon>Parachela</taxon>
        <taxon>Hypsibioidea</taxon>
        <taxon>Ramazzottiidae</taxon>
        <taxon>Ramazzottius</taxon>
    </lineage>
</organism>
<evidence type="ECO:0000256" key="7">
    <source>
        <dbReference type="RuleBase" id="RU361217"/>
    </source>
</evidence>
<keyword evidence="4 7" id="KW-0285">Flavoprotein</keyword>
<protein>
    <recommendedName>
        <fullName evidence="3 7">Glycerol-3-phosphate dehydrogenase</fullName>
        <ecNumber evidence="3 7">1.1.5.3</ecNumber>
    </recommendedName>
</protein>
<dbReference type="OrthoDB" id="264015at2759"/>
<evidence type="ECO:0000313" key="9">
    <source>
        <dbReference type="EMBL" id="GAV03351.1"/>
    </source>
</evidence>
<evidence type="ECO:0000256" key="4">
    <source>
        <dbReference type="ARBA" id="ARBA00022630"/>
    </source>
</evidence>
<dbReference type="PANTHER" id="PTHR11985:SF15">
    <property type="entry name" value="GLYCEROL-3-PHOSPHATE DEHYDROGENASE, MITOCHONDRIAL"/>
    <property type="match status" value="1"/>
</dbReference>
<dbReference type="SUPFAM" id="SSF51905">
    <property type="entry name" value="FAD/NAD(P)-binding domain"/>
    <property type="match status" value="1"/>
</dbReference>
<dbReference type="GO" id="GO:0005739">
    <property type="term" value="C:mitochondrion"/>
    <property type="evidence" value="ECO:0007669"/>
    <property type="project" value="TreeGrafter"/>
</dbReference>
<dbReference type="InterPro" id="IPR000447">
    <property type="entry name" value="G3P_DH_FAD-dep"/>
</dbReference>
<keyword evidence="6 7" id="KW-0560">Oxidoreductase</keyword>
<dbReference type="InterPro" id="IPR006076">
    <property type="entry name" value="FAD-dep_OxRdtase"/>
</dbReference>
<comment type="catalytic activity">
    <reaction evidence="7">
        <text>a quinone + sn-glycerol 3-phosphate = dihydroxyacetone phosphate + a quinol</text>
        <dbReference type="Rhea" id="RHEA:18977"/>
        <dbReference type="ChEBI" id="CHEBI:24646"/>
        <dbReference type="ChEBI" id="CHEBI:57597"/>
        <dbReference type="ChEBI" id="CHEBI:57642"/>
        <dbReference type="ChEBI" id="CHEBI:132124"/>
        <dbReference type="EC" id="1.1.5.3"/>
    </reaction>
</comment>
<accession>A0A1D1VQW8</accession>
<evidence type="ECO:0000313" key="10">
    <source>
        <dbReference type="Proteomes" id="UP000186922"/>
    </source>
</evidence>
<evidence type="ECO:0000259" key="8">
    <source>
        <dbReference type="Pfam" id="PF01266"/>
    </source>
</evidence>
<dbReference type="STRING" id="947166.A0A1D1VQW8"/>
<evidence type="ECO:0000256" key="3">
    <source>
        <dbReference type="ARBA" id="ARBA00013029"/>
    </source>
</evidence>
<comment type="caution">
    <text evidence="9">The sequence shown here is derived from an EMBL/GenBank/DDBJ whole genome shotgun (WGS) entry which is preliminary data.</text>
</comment>
<evidence type="ECO:0000256" key="5">
    <source>
        <dbReference type="ARBA" id="ARBA00022827"/>
    </source>
</evidence>
<dbReference type="GO" id="GO:0006072">
    <property type="term" value="P:glycerol-3-phosphate metabolic process"/>
    <property type="evidence" value="ECO:0007669"/>
    <property type="project" value="UniProtKB-UniRule"/>
</dbReference>
<keyword evidence="5" id="KW-0274">FAD</keyword>
<evidence type="ECO:0000256" key="2">
    <source>
        <dbReference type="ARBA" id="ARBA00007330"/>
    </source>
</evidence>
<proteinExistence type="inferred from homology"/>
<dbReference type="GO" id="GO:0004368">
    <property type="term" value="F:glycerol-3-phosphate dehydrogenase (quinone) activity"/>
    <property type="evidence" value="ECO:0007669"/>
    <property type="project" value="UniProtKB-EC"/>
</dbReference>
<comment type="cofactor">
    <cofactor evidence="1 7">
        <name>FAD</name>
        <dbReference type="ChEBI" id="CHEBI:57692"/>
    </cofactor>
</comment>
<dbReference type="EMBL" id="BDGG01000009">
    <property type="protein sequence ID" value="GAV03351.1"/>
    <property type="molecule type" value="Genomic_DNA"/>
</dbReference>